<reference evidence="9" key="1">
    <citation type="submission" date="2015-08" db="EMBL/GenBank/DDBJ databases">
        <authorList>
            <person name="Babu N.S."/>
            <person name="Beckwith C.J."/>
            <person name="Beseler K.G."/>
            <person name="Brison A."/>
            <person name="Carone J.V."/>
            <person name="Caskin T.P."/>
            <person name="Diamond M."/>
            <person name="Durham M.E."/>
            <person name="Foxe J.M."/>
            <person name="Go M."/>
            <person name="Henderson B.A."/>
            <person name="Jones I.B."/>
            <person name="McGettigan J.A."/>
            <person name="Micheletti S.J."/>
            <person name="Nasrallah M.E."/>
            <person name="Ortiz D."/>
            <person name="Piller C.R."/>
            <person name="Privatt S.R."/>
            <person name="Schneider S.L."/>
            <person name="Sharp S."/>
            <person name="Smith T.C."/>
            <person name="Stanton J.D."/>
            <person name="Ullery H.E."/>
            <person name="Wilson R.J."/>
            <person name="Serrano M.G."/>
            <person name="Buck G."/>
            <person name="Lee V."/>
            <person name="Wang Y."/>
            <person name="Carvalho R."/>
            <person name="Voegtly L."/>
            <person name="Shi R."/>
            <person name="Duckworth R."/>
            <person name="Johnson A."/>
            <person name="Loviza R."/>
            <person name="Walstead R."/>
            <person name="Shah Z."/>
            <person name="Kiflezghi M."/>
            <person name="Wade K."/>
            <person name="Ball S.L."/>
            <person name="Bradley K.W."/>
            <person name="Asai D.J."/>
            <person name="Bowman C.A."/>
            <person name="Russell D.A."/>
            <person name="Pope W.H."/>
            <person name="Jacobs-Sera D."/>
            <person name="Hendrix R.W."/>
            <person name="Hatfull G.F."/>
        </authorList>
    </citation>
    <scope>NUCLEOTIDE SEQUENCE</scope>
</reference>
<dbReference type="PANTHER" id="PTHR13476">
    <property type="entry name" value="CHROMATIN MODIFICATION-RELATED PROTEIN MEAF6"/>
    <property type="match status" value="1"/>
</dbReference>
<dbReference type="EMBL" id="GDKF01005679">
    <property type="protein sequence ID" value="JAT72943.1"/>
    <property type="molecule type" value="Transcribed_RNA"/>
</dbReference>
<comment type="similarity">
    <text evidence="2">Belongs to the EAF6 family.</text>
</comment>
<keyword evidence="6" id="KW-0804">Transcription</keyword>
<keyword evidence="3" id="KW-0156">Chromatin regulator</keyword>
<organism evidence="9">
    <name type="scientific">Auxenochlorella protothecoides</name>
    <name type="common">Green microalga</name>
    <name type="synonym">Chlorella protothecoides</name>
    <dbReference type="NCBI Taxonomy" id="3075"/>
    <lineage>
        <taxon>Eukaryota</taxon>
        <taxon>Viridiplantae</taxon>
        <taxon>Chlorophyta</taxon>
        <taxon>core chlorophytes</taxon>
        <taxon>Trebouxiophyceae</taxon>
        <taxon>Chlorellales</taxon>
        <taxon>Chlorellaceae</taxon>
        <taxon>Auxenochlorella</taxon>
    </lineage>
</organism>
<name>A0A1D2A1Z3_AUXPR</name>
<dbReference type="GO" id="GO:0006325">
    <property type="term" value="P:chromatin organization"/>
    <property type="evidence" value="ECO:0007669"/>
    <property type="project" value="UniProtKB-KW"/>
</dbReference>
<evidence type="ECO:0000256" key="7">
    <source>
        <dbReference type="ARBA" id="ARBA00023242"/>
    </source>
</evidence>
<keyword evidence="4" id="KW-0805">Transcription regulation</keyword>
<comment type="subcellular location">
    <subcellularLocation>
        <location evidence="1">Nucleus</location>
    </subcellularLocation>
</comment>
<evidence type="ECO:0000256" key="5">
    <source>
        <dbReference type="ARBA" id="ARBA00023054"/>
    </source>
</evidence>
<protein>
    <recommendedName>
        <fullName evidence="10">Chromatin modification-related protein MEAF6</fullName>
    </recommendedName>
</protein>
<accession>A0A1D2A1Z3</accession>
<proteinExistence type="inferred from homology"/>
<feature type="region of interest" description="Disordered" evidence="8">
    <location>
        <begin position="1"/>
        <end position="42"/>
    </location>
</feature>
<evidence type="ECO:0000256" key="3">
    <source>
        <dbReference type="ARBA" id="ARBA00022853"/>
    </source>
</evidence>
<evidence type="ECO:0000256" key="2">
    <source>
        <dbReference type="ARBA" id="ARBA00010916"/>
    </source>
</evidence>
<gene>
    <name evidence="9" type="ORF">g.10474</name>
</gene>
<evidence type="ECO:0000256" key="1">
    <source>
        <dbReference type="ARBA" id="ARBA00004123"/>
    </source>
</evidence>
<evidence type="ECO:0000256" key="4">
    <source>
        <dbReference type="ARBA" id="ARBA00023015"/>
    </source>
</evidence>
<evidence type="ECO:0000313" key="9">
    <source>
        <dbReference type="EMBL" id="JAT72943.1"/>
    </source>
</evidence>
<dbReference type="GO" id="GO:0005634">
    <property type="term" value="C:nucleus"/>
    <property type="evidence" value="ECO:0007669"/>
    <property type="project" value="UniProtKB-SubCell"/>
</dbReference>
<dbReference type="InterPro" id="IPR015418">
    <property type="entry name" value="Eaf6"/>
</dbReference>
<evidence type="ECO:0000256" key="6">
    <source>
        <dbReference type="ARBA" id="ARBA00023163"/>
    </source>
</evidence>
<dbReference type="Pfam" id="PF09340">
    <property type="entry name" value="NuA4"/>
    <property type="match status" value="1"/>
</dbReference>
<dbReference type="AlphaFoldDB" id="A0A1D2A1Z3"/>
<keyword evidence="7" id="KW-0539">Nucleus</keyword>
<dbReference type="GO" id="GO:0000123">
    <property type="term" value="C:histone acetyltransferase complex"/>
    <property type="evidence" value="ECO:0007669"/>
    <property type="project" value="InterPro"/>
</dbReference>
<evidence type="ECO:0008006" key="10">
    <source>
        <dbReference type="Google" id="ProtNLM"/>
    </source>
</evidence>
<evidence type="ECO:0000256" key="8">
    <source>
        <dbReference type="SAM" id="MobiDB-lite"/>
    </source>
</evidence>
<keyword evidence="5" id="KW-0175">Coiled coil</keyword>
<sequence length="122" mass="13303">MTRPKAPKTKTTPGQSPPTSPMPGSRKRGADAGSPAKDKAAAEVVDLEKRRLAVAEELRHVEQQIYDLETKYLETSSPFGNAVRGYEGFLGGSSVANRKMVLKPEERLFSWSSVSGQTLVKQ</sequence>